<evidence type="ECO:0000256" key="2">
    <source>
        <dbReference type="SAM" id="Phobius"/>
    </source>
</evidence>
<dbReference type="SUPFAM" id="SSF48695">
    <property type="entry name" value="Multiheme cytochromes"/>
    <property type="match status" value="3"/>
</dbReference>
<evidence type="ECO:0000256" key="1">
    <source>
        <dbReference type="ARBA" id="ARBA00022729"/>
    </source>
</evidence>
<dbReference type="AlphaFoldDB" id="A0A0F9S0C5"/>
<dbReference type="Pfam" id="PF09699">
    <property type="entry name" value="Paired_CXXCH_1"/>
    <property type="match status" value="1"/>
</dbReference>
<keyword evidence="2" id="KW-1133">Transmembrane helix</keyword>
<sequence length="924" mass="105464">MKLREIPFFTFLLCIIFASFLAATTNEDCAICHDDPELTTEQKRRTISLYVDPKKFSGSVHKDLDCTSCHIDADVEEFPHPERLEPVNCGVCHDKADEEFFAGFHGKALKRGAPYAPTCSECHGEHYILPPSDVKSRTYKMNIPVLCGKCHREGAPVARIYNIPEKDILSNYSQSIHGEGLFKRGLIVTATCNDCHGNHLILPHTNASSTISARNIASTCTQCHARIEEVHTKIIKGELWELEPGAIPACTDCHQPHTIRKTSLVIRTSDRECLKCHEKEDVYKTVGGQQISMNVRKEHIQNSMHRNIPCVKCHTDINPQIHRPCETAGRVDCSNCHAQIAEDYFESEHGKAYFQKNPDSPYCTDCHGKHTVLSHLDEKDKTYRANIPKLCGDCHGKLVAPDTLKIEQESILVDYSGSVHGQGLIKKGLLLSAVCTDCHNTHYILNHEVERSSTYPKNIPATCATCHKGIYNEFVDSIHGPSGSKTAEKLPNCEDCHSAHQIKEIQQDQFMAEVTHQCGSCHADLSETYTETIHGKAYTLGYLKAAKCSDCHGAHDIRKVDDPDSHVGFKKVVQTCQKCHPDANRRFTGYLTHATHHDKQKYPILYFTFWAMTYLLIGVFGFFGLHTLLWMPRSFKYLKEKRKHKRIHKKYYIQRFTTEQRITHIFVILSFMALALTGMMLKFANMPWAQFLANLLGGVKIAGRIHRISAIITFGYFFTHLFSMIRTKIKTRTSWKQMIFGKRSLWFNKKDIRDFVGSIKWFLGFGPRPKYGRWTYWEKFDYMAVFWGIGIIGISGLILWLPELFTKFLPGWLINVAMIIHSDEALLAVGFIFTIHFFNTHLRPESFPLDPVIFTGVVLLDEYKKDRPEEYKYLKDSGELKKSVVLKELSPKKLLAMRIFGYAFLITGITLILLIIYSMLFGYK</sequence>
<dbReference type="CDD" id="cd08168">
    <property type="entry name" value="Cytochrom_C3"/>
    <property type="match status" value="1"/>
</dbReference>
<dbReference type="SUPFAM" id="SSF81342">
    <property type="entry name" value="Transmembrane di-heme cytochromes"/>
    <property type="match status" value="1"/>
</dbReference>
<keyword evidence="2" id="KW-0472">Membrane</keyword>
<feature type="transmembrane region" description="Helical" evidence="2">
    <location>
        <begin position="604"/>
        <end position="631"/>
    </location>
</feature>
<dbReference type="InterPro" id="IPR016174">
    <property type="entry name" value="Di-haem_cyt_TM"/>
</dbReference>
<feature type="transmembrane region" description="Helical" evidence="2">
    <location>
        <begin position="812"/>
        <end position="838"/>
    </location>
</feature>
<dbReference type="Gene3D" id="1.10.1130.10">
    <property type="entry name" value="Flavocytochrome C3, Chain A"/>
    <property type="match status" value="1"/>
</dbReference>
<feature type="domain" description="Doubled CXXCH motif" evidence="3">
    <location>
        <begin position="249"/>
        <end position="280"/>
    </location>
</feature>
<dbReference type="InterPro" id="IPR051829">
    <property type="entry name" value="Multiheme_Cytochr_ET"/>
</dbReference>
<dbReference type="Gene3D" id="1.10.780.10">
    <property type="entry name" value="Hydroxylamine Oxidoreductase, Chain A, domain 1"/>
    <property type="match status" value="1"/>
</dbReference>
<dbReference type="GO" id="GO:0016020">
    <property type="term" value="C:membrane"/>
    <property type="evidence" value="ECO:0007669"/>
    <property type="project" value="InterPro"/>
</dbReference>
<feature type="transmembrane region" description="Helical" evidence="2">
    <location>
        <begin position="705"/>
        <end position="725"/>
    </location>
</feature>
<dbReference type="GO" id="GO:0022904">
    <property type="term" value="P:respiratory electron transport chain"/>
    <property type="evidence" value="ECO:0007669"/>
    <property type="project" value="InterPro"/>
</dbReference>
<dbReference type="InterPro" id="IPR036280">
    <property type="entry name" value="Multihaem_cyt_sf"/>
</dbReference>
<accession>A0A0F9S0C5</accession>
<dbReference type="PANTHER" id="PTHR35038">
    <property type="entry name" value="DISSIMILATORY SULFITE REDUCTASE SIRA"/>
    <property type="match status" value="1"/>
</dbReference>
<keyword evidence="2" id="KW-0812">Transmembrane</keyword>
<feature type="transmembrane region" description="Helical" evidence="2">
    <location>
        <begin position="899"/>
        <end position="920"/>
    </location>
</feature>
<reference evidence="4" key="1">
    <citation type="journal article" date="2015" name="Nature">
        <title>Complex archaea that bridge the gap between prokaryotes and eukaryotes.</title>
        <authorList>
            <person name="Spang A."/>
            <person name="Saw J.H."/>
            <person name="Jorgensen S.L."/>
            <person name="Zaremba-Niedzwiedzka K."/>
            <person name="Martijn J."/>
            <person name="Lind A.E."/>
            <person name="van Eijk R."/>
            <person name="Schleper C."/>
            <person name="Guy L."/>
            <person name="Ettema T.J."/>
        </authorList>
    </citation>
    <scope>NUCLEOTIDE SEQUENCE</scope>
</reference>
<name>A0A0F9S0C5_9ZZZZ</name>
<dbReference type="Gene3D" id="1.20.950.20">
    <property type="entry name" value="Transmembrane di-heme cytochromes, Chain C"/>
    <property type="match status" value="1"/>
</dbReference>
<dbReference type="InterPro" id="IPR010177">
    <property type="entry name" value="Paired_CXXCH_1"/>
</dbReference>
<dbReference type="EMBL" id="LAZR01000693">
    <property type="protein sequence ID" value="KKN60529.1"/>
    <property type="molecule type" value="Genomic_DNA"/>
</dbReference>
<organism evidence="4">
    <name type="scientific">marine sediment metagenome</name>
    <dbReference type="NCBI Taxonomy" id="412755"/>
    <lineage>
        <taxon>unclassified sequences</taxon>
        <taxon>metagenomes</taxon>
        <taxon>ecological metagenomes</taxon>
    </lineage>
</organism>
<protein>
    <recommendedName>
        <fullName evidence="3">Doubled CXXCH motif domain-containing protein</fullName>
    </recommendedName>
</protein>
<gene>
    <name evidence="4" type="ORF">LCGC14_0531080</name>
</gene>
<dbReference type="Gene3D" id="3.90.10.10">
    <property type="entry name" value="Cytochrome C3"/>
    <property type="match status" value="2"/>
</dbReference>
<proteinExistence type="predicted"/>
<evidence type="ECO:0000259" key="3">
    <source>
        <dbReference type="Pfam" id="PF09699"/>
    </source>
</evidence>
<evidence type="ECO:0000313" key="4">
    <source>
        <dbReference type="EMBL" id="KKN60529.1"/>
    </source>
</evidence>
<keyword evidence="1" id="KW-0732">Signal</keyword>
<comment type="caution">
    <text evidence="4">The sequence shown here is derived from an EMBL/GenBank/DDBJ whole genome shotgun (WGS) entry which is preliminary data.</text>
</comment>
<feature type="transmembrane region" description="Helical" evidence="2">
    <location>
        <begin position="780"/>
        <end position="800"/>
    </location>
</feature>
<feature type="transmembrane region" description="Helical" evidence="2">
    <location>
        <begin position="665"/>
        <end position="685"/>
    </location>
</feature>